<gene>
    <name evidence="9" type="ORF">ACCAA_790048</name>
</gene>
<dbReference type="Pfam" id="PF22621">
    <property type="entry name" value="CurL-like_PKS_C"/>
    <property type="match status" value="1"/>
</dbReference>
<organism evidence="9 10">
    <name type="scientific">Candidatus Accumulibacter aalborgensis</name>
    <dbReference type="NCBI Taxonomy" id="1860102"/>
    <lineage>
        <taxon>Bacteria</taxon>
        <taxon>Pseudomonadati</taxon>
        <taxon>Pseudomonadota</taxon>
        <taxon>Betaproteobacteria</taxon>
        <taxon>Candidatus Accumulibacter</taxon>
    </lineage>
</organism>
<dbReference type="GO" id="GO:0006633">
    <property type="term" value="P:fatty acid biosynthetic process"/>
    <property type="evidence" value="ECO:0007669"/>
    <property type="project" value="InterPro"/>
</dbReference>
<feature type="domain" description="Ketosynthase family 3 (KS3)" evidence="8">
    <location>
        <begin position="10"/>
        <end position="435"/>
    </location>
</feature>
<dbReference type="Gene3D" id="3.40.366.10">
    <property type="entry name" value="Malonyl-Coenzyme A Acyl Carrier Protein, domain 2"/>
    <property type="match status" value="1"/>
</dbReference>
<evidence type="ECO:0000259" key="8">
    <source>
        <dbReference type="PROSITE" id="PS52004"/>
    </source>
</evidence>
<evidence type="ECO:0000256" key="1">
    <source>
        <dbReference type="ARBA" id="ARBA00022450"/>
    </source>
</evidence>
<dbReference type="InterPro" id="IPR013968">
    <property type="entry name" value="PKS_KR"/>
</dbReference>
<dbReference type="InterPro" id="IPR006162">
    <property type="entry name" value="Ppantetheine_attach_site"/>
</dbReference>
<evidence type="ECO:0000313" key="9">
    <source>
        <dbReference type="EMBL" id="SBT09880.1"/>
    </source>
</evidence>
<dbReference type="EC" id="2.3.1.94" evidence="9"/>
<dbReference type="STRING" id="1860102.ACCAA_790048"/>
<dbReference type="SUPFAM" id="SSF52151">
    <property type="entry name" value="FabD/lysophospholipase-like"/>
    <property type="match status" value="1"/>
</dbReference>
<dbReference type="RefSeq" id="WP_186409073.1">
    <property type="nucleotide sequence ID" value="NZ_FLQX01000159.1"/>
</dbReference>
<proteinExistence type="predicted"/>
<dbReference type="InterPro" id="IPR049490">
    <property type="entry name" value="C883_1060-like_KR_N"/>
</dbReference>
<keyword evidence="5" id="KW-0443">Lipid metabolism</keyword>
<dbReference type="EMBL" id="FLQX01000159">
    <property type="protein sequence ID" value="SBT09880.1"/>
    <property type="molecule type" value="Genomic_DNA"/>
</dbReference>
<dbReference type="Gene3D" id="3.30.70.250">
    <property type="entry name" value="Malonyl-CoA ACP transacylase, ACP-binding"/>
    <property type="match status" value="1"/>
</dbReference>
<dbReference type="InterPro" id="IPR020806">
    <property type="entry name" value="PKS_PP-bd"/>
</dbReference>
<evidence type="ECO:0000313" key="10">
    <source>
        <dbReference type="Proteomes" id="UP000199169"/>
    </source>
</evidence>
<dbReference type="CDD" id="cd00833">
    <property type="entry name" value="PKS"/>
    <property type="match status" value="1"/>
</dbReference>
<dbReference type="Gene3D" id="1.10.1200.10">
    <property type="entry name" value="ACP-like"/>
    <property type="match status" value="1"/>
</dbReference>
<dbReference type="SMART" id="SM00827">
    <property type="entry name" value="PKS_AT"/>
    <property type="match status" value="1"/>
</dbReference>
<dbReference type="Proteomes" id="UP000199169">
    <property type="component" value="Unassembled WGS sequence"/>
</dbReference>
<dbReference type="SUPFAM" id="SSF53901">
    <property type="entry name" value="Thiolase-like"/>
    <property type="match status" value="1"/>
</dbReference>
<dbReference type="GO" id="GO:0047879">
    <property type="term" value="F:erythronolide synthase activity"/>
    <property type="evidence" value="ECO:0007669"/>
    <property type="project" value="UniProtKB-EC"/>
</dbReference>
<keyword evidence="10" id="KW-1185">Reference proteome</keyword>
<dbReference type="InterPro" id="IPR014031">
    <property type="entry name" value="Ketoacyl_synth_C"/>
</dbReference>
<dbReference type="Pfam" id="PF00698">
    <property type="entry name" value="Acyl_transf_1"/>
    <property type="match status" value="1"/>
</dbReference>
<accession>A0A1A8XY34</accession>
<dbReference type="PANTHER" id="PTHR43775:SF51">
    <property type="entry name" value="INACTIVE PHENOLPHTHIOCEROL SYNTHESIS POLYKETIDE SYNTHASE TYPE I PKS1-RELATED"/>
    <property type="match status" value="1"/>
</dbReference>
<dbReference type="InterPro" id="IPR057326">
    <property type="entry name" value="KR_dom"/>
</dbReference>
<dbReference type="Pfam" id="PF00109">
    <property type="entry name" value="ketoacyl-synt"/>
    <property type="match status" value="1"/>
</dbReference>
<evidence type="ECO:0000256" key="6">
    <source>
        <dbReference type="ARBA" id="ARBA00023268"/>
    </source>
</evidence>
<feature type="domain" description="Carrier" evidence="7">
    <location>
        <begin position="1437"/>
        <end position="1514"/>
    </location>
</feature>
<evidence type="ECO:0000256" key="4">
    <source>
        <dbReference type="ARBA" id="ARBA00022832"/>
    </source>
</evidence>
<dbReference type="Gene3D" id="3.40.47.10">
    <property type="match status" value="1"/>
</dbReference>
<dbReference type="FunFam" id="3.40.47.10:FF:000042">
    <property type="entry name" value="Polyketide synthase Pks13"/>
    <property type="match status" value="1"/>
</dbReference>
<dbReference type="PROSITE" id="PS52004">
    <property type="entry name" value="KS3_2"/>
    <property type="match status" value="1"/>
</dbReference>
<keyword evidence="4" id="KW-0276">Fatty acid metabolism</keyword>
<keyword evidence="2" id="KW-0597">Phosphoprotein</keyword>
<reference evidence="9 10" key="1">
    <citation type="submission" date="2016-06" db="EMBL/GenBank/DDBJ databases">
        <authorList>
            <person name="Kjaerup R.B."/>
            <person name="Dalgaard T.S."/>
            <person name="Juul-Madsen H.R."/>
        </authorList>
    </citation>
    <scope>NUCLEOTIDE SEQUENCE [LARGE SCALE GENOMIC DNA]</scope>
    <source>
        <strain evidence="9">3</strain>
    </source>
</reference>
<dbReference type="PROSITE" id="PS00012">
    <property type="entry name" value="PHOSPHOPANTETHEINE"/>
    <property type="match status" value="1"/>
</dbReference>
<evidence type="ECO:0000256" key="2">
    <source>
        <dbReference type="ARBA" id="ARBA00022553"/>
    </source>
</evidence>
<dbReference type="SUPFAM" id="SSF47336">
    <property type="entry name" value="ACP-like"/>
    <property type="match status" value="1"/>
</dbReference>
<dbReference type="InterPro" id="IPR018201">
    <property type="entry name" value="Ketoacyl_synth_AS"/>
</dbReference>
<dbReference type="InterPro" id="IPR036736">
    <property type="entry name" value="ACP-like_sf"/>
</dbReference>
<dbReference type="InterPro" id="IPR001227">
    <property type="entry name" value="Ac_transferase_dom_sf"/>
</dbReference>
<evidence type="ECO:0000256" key="5">
    <source>
        <dbReference type="ARBA" id="ARBA00023098"/>
    </source>
</evidence>
<dbReference type="InterPro" id="IPR036291">
    <property type="entry name" value="NAD(P)-bd_dom_sf"/>
</dbReference>
<dbReference type="InterPro" id="IPR016035">
    <property type="entry name" value="Acyl_Trfase/lysoPLipase"/>
</dbReference>
<dbReference type="InterPro" id="IPR016036">
    <property type="entry name" value="Malonyl_transacylase_ACP-bd"/>
</dbReference>
<dbReference type="SUPFAM" id="SSF51735">
    <property type="entry name" value="NAD(P)-binding Rossmann-fold domains"/>
    <property type="match status" value="2"/>
</dbReference>
<keyword evidence="9" id="KW-0012">Acyltransferase</keyword>
<protein>
    <submittedName>
        <fullName evidence="9">6-deoxyerythronolide-B synthase</fullName>
        <ecNumber evidence="9">2.3.1.94</ecNumber>
    </submittedName>
</protein>
<dbReference type="Pfam" id="PF02801">
    <property type="entry name" value="Ketoacyl-synt_C"/>
    <property type="match status" value="1"/>
</dbReference>
<dbReference type="Pfam" id="PF21394">
    <property type="entry name" value="Beta-ketacyl_N"/>
    <property type="match status" value="1"/>
</dbReference>
<evidence type="ECO:0000259" key="7">
    <source>
        <dbReference type="PROSITE" id="PS50075"/>
    </source>
</evidence>
<dbReference type="InterPro" id="IPR050091">
    <property type="entry name" value="PKS_NRPS_Biosynth_Enz"/>
</dbReference>
<dbReference type="InterPro" id="IPR014030">
    <property type="entry name" value="Ketoacyl_synth_N"/>
</dbReference>
<keyword evidence="6" id="KW-0511">Multifunctional enzyme</keyword>
<dbReference type="InterPro" id="IPR020841">
    <property type="entry name" value="PKS_Beta-ketoAc_synthase_dom"/>
</dbReference>
<evidence type="ECO:0000256" key="3">
    <source>
        <dbReference type="ARBA" id="ARBA00022679"/>
    </source>
</evidence>
<name>A0A1A8XY34_9PROT</name>
<sequence>MNPPDPARNEAAIAIVGMSCRFPGADDVTAFWRNLEQGVESISFFSEAELLAAHVDPALLADPAYVRAGAVIDPIDCFDATFFGYSPREASLIEPQQRIFLECAWEALERAGYTPASHGRAIGVFAGSAMNGYLIYNLASRPDVAPALFDFQIQIGNDKDYLTTRVSYKLNLTGPSINIQSACSTSLVAVHVACQSLLNGECNLALAGGISVAVPHRVGYRYQEGGVNSADGHCRAFDADARGTVLGSGVGIVVLKRLADALADGDHIHSVIKGSAVNNDGSAKVGYTAPSVYGQAAVVAEALAMAAVDADEIGYIETHGTGTPIGDPIEIKALTQAFRETTDRQGYCAIGSVKTNIGHMDVASGVAGLIKTTLMLEHRRIPPSLHYRRPNPEIDFAHSPFYVNAALADWTQAVRRAGVSSFGLGGSNAHVVLEEAPARAAAAPSRPWQLIVLSARTATALERMRERLAAHLSHDPEQTLADIVFTLQTGRQRFAQRRIWVCAEQSSLTRTLLTADSQRSAGSVCELNDRPVVFMFPGQGAQYLGMGRELYDSEPVFRAEVDLCVELLAPHLGHDLRHLMWSAPDADADAEPLQQTWIVQPALFVIEYSLARLWMSWGVRPTAMIGHSIGEYAALCLADVLSLADALRLVAARGRLMQEMPPGSMLAVDQPESVLADLDARGLALAGVNAPGRCVLSGPTEAVAAWQRQLAAEGRQCQPLHTSHAFHSAMMDPILARFAAEVAAIRLQAPRIPVVSNLSGTWLTAAQATDPAYYVQHLRRTVRFADGIATVIADGDPLLLEVGPGRTLGTLAQLCSATSGAKGALWSMRHPQQEEPDQAMLLATLGKLWLAGVTVDWAGFYADEKRRRVPLPGYPFERQRHWVEPGRLLAQAVTDDRPAPRAAASKRPLADWFYQPFWQQTPLRDGGPAASGPWLVFTLGDGFGEYLAGELEQAGDNVIRVLPGSQAGWSSARCFTVNPARRADYDALVEALAGAGKLPHSALHTWNLTPPPDHSPNPEDFARAQDLGFNSLLYLAQALGSRNHSEPLRIGVLGTAIHALTATELPLPERSTLIAACIVIAQEYASLDTRCFDLLPPAAGSAAEQWLGHQIRIEMGSDAADAMVAYRDNIRWVQDYRPLHLEPLAGTPGRLRQQGVYLITGGLGAIGYALAEELARSVQARLILTGRSALPDPGEWDHWIATHASSDPGSQRIARVRALQALGAKVLVVAADVADAGAMARAVNQARSRFGRIDGVIHGAGIIAEEAFLAVQDTRPEHCGEHFRPKVEGLLVLHDLLRAEPPDFYVLLSSISSVLGGLGYAAYAAANAYLDAYAAHQSHQAHQSGQPGPAWLTIGWDAWIPAATRTDQRSMGAIVSDLALSSEEGVDAFRRMLAADAGQQIIVSTTDLSTRIAQWVKRKPRAASSPQATTGIAPGVAYASEMQAAIAGIWRSALGVSDIEVQDNFFDLGGDSLLLMDVIARLKSAYGIVLNPREIMFQTLAQLAAVCEERQMAKDKAQSASTGTAAVAAPQTLAEAEPGAQPQLKGGLFGALKRKIRG</sequence>
<keyword evidence="1" id="KW-0596">Phosphopantetheine</keyword>
<dbReference type="Gene3D" id="3.30.70.3290">
    <property type="match status" value="1"/>
</dbReference>
<dbReference type="InterPro" id="IPR016039">
    <property type="entry name" value="Thiolase-like"/>
</dbReference>
<dbReference type="Pfam" id="PF08659">
    <property type="entry name" value="KR"/>
    <property type="match status" value="1"/>
</dbReference>
<dbReference type="GO" id="GO:0004315">
    <property type="term" value="F:3-oxoacyl-[acyl-carrier-protein] synthase activity"/>
    <property type="evidence" value="ECO:0007669"/>
    <property type="project" value="InterPro"/>
</dbReference>
<dbReference type="SMART" id="SM00823">
    <property type="entry name" value="PKS_PP"/>
    <property type="match status" value="1"/>
</dbReference>
<dbReference type="SUPFAM" id="SSF55048">
    <property type="entry name" value="Probable ACP-binding domain of malonyl-CoA ACP transacylase"/>
    <property type="match status" value="1"/>
</dbReference>
<dbReference type="InterPro" id="IPR014043">
    <property type="entry name" value="Acyl_transferase_dom"/>
</dbReference>
<dbReference type="GO" id="GO:0004312">
    <property type="term" value="F:fatty acid synthase activity"/>
    <property type="evidence" value="ECO:0007669"/>
    <property type="project" value="TreeGrafter"/>
</dbReference>
<keyword evidence="3 9" id="KW-0808">Transferase</keyword>
<dbReference type="InterPro" id="IPR009081">
    <property type="entry name" value="PP-bd_ACP"/>
</dbReference>
<dbReference type="GO" id="GO:0031177">
    <property type="term" value="F:phosphopantetheine binding"/>
    <property type="evidence" value="ECO:0007669"/>
    <property type="project" value="InterPro"/>
</dbReference>
<dbReference type="PROSITE" id="PS50075">
    <property type="entry name" value="CARRIER"/>
    <property type="match status" value="1"/>
</dbReference>
<dbReference type="SMART" id="SM00822">
    <property type="entry name" value="PKS_KR"/>
    <property type="match status" value="1"/>
</dbReference>
<dbReference type="SMART" id="SM00825">
    <property type="entry name" value="PKS_KS"/>
    <property type="match status" value="1"/>
</dbReference>
<dbReference type="Pfam" id="PF00550">
    <property type="entry name" value="PP-binding"/>
    <property type="match status" value="1"/>
</dbReference>
<dbReference type="PANTHER" id="PTHR43775">
    <property type="entry name" value="FATTY ACID SYNTHASE"/>
    <property type="match status" value="1"/>
</dbReference>
<dbReference type="PROSITE" id="PS00606">
    <property type="entry name" value="KS3_1"/>
    <property type="match status" value="1"/>
</dbReference>
<dbReference type="Gene3D" id="3.40.50.720">
    <property type="entry name" value="NAD(P)-binding Rossmann-like Domain"/>
    <property type="match status" value="1"/>
</dbReference>